<dbReference type="OMA" id="YSMHQAS"/>
<dbReference type="InterPro" id="IPR013092">
    <property type="entry name" value="Connexin_N"/>
</dbReference>
<accession>A0A401PNE5</accession>
<dbReference type="EMBL" id="BFAA01001049">
    <property type="protein sequence ID" value="GCB74639.1"/>
    <property type="molecule type" value="Genomic_DNA"/>
</dbReference>
<dbReference type="SMART" id="SM00037">
    <property type="entry name" value="CNX"/>
    <property type="match status" value="1"/>
</dbReference>
<dbReference type="PANTHER" id="PTHR11984:SF5">
    <property type="entry name" value="GAP JUNCTION DELTA-3 PROTEIN"/>
    <property type="match status" value="1"/>
</dbReference>
<feature type="transmembrane region" description="Helical" evidence="11">
    <location>
        <begin position="185"/>
        <end position="207"/>
    </location>
</feature>
<dbReference type="InterPro" id="IPR038359">
    <property type="entry name" value="Connexin_N_sf"/>
</dbReference>
<dbReference type="PRINTS" id="PR00206">
    <property type="entry name" value="CONNEXIN"/>
</dbReference>
<comment type="caution">
    <text evidence="14">The sequence shown here is derived from an EMBL/GenBank/DDBJ whole genome shotgun (WGS) entry which is preliminary data.</text>
</comment>
<proteinExistence type="inferred from homology"/>
<dbReference type="GO" id="GO:0086077">
    <property type="term" value="F:gap junction channel activity involved in AV node cell-bundle of His cell electrical coupling"/>
    <property type="evidence" value="ECO:0007669"/>
    <property type="project" value="TreeGrafter"/>
</dbReference>
<evidence type="ECO:0000313" key="15">
    <source>
        <dbReference type="Proteomes" id="UP000288216"/>
    </source>
</evidence>
<sequence>MGEWSFLSDLLESIKSHSPMLGRIWLLLMMIFRILVLATVGSDIFEDEQEEFACNTLQPGCKQVCYNKAFPISPFRFWVFHIVILSVPSLLFVVYAMHQSSKDEEQQVKVGILQRKEQALDGTPRIQKCYITHVILRLLTEIGLIVSQCLIYGFTIEARFLCTGFPCPHIVDCFVSRPMEKTVFLMFYFIVGVLSAIISLVELLHILHKLFYRRPLKSCEQQNRSNIDYERGRDPHSVQLIDKKDAKNHNTSHSDMESSHQTKSLGSSNSGRSSQSSAKKPPLNI</sequence>
<feature type="domain" description="Connexin N-terminal" evidence="12">
    <location>
        <begin position="43"/>
        <end position="76"/>
    </location>
</feature>
<feature type="transmembrane region" description="Helical" evidence="11">
    <location>
        <begin position="77"/>
        <end position="97"/>
    </location>
</feature>
<name>A0A401PNE5_SCYTO</name>
<evidence type="ECO:0000256" key="6">
    <source>
        <dbReference type="ARBA" id="ARBA00022949"/>
    </source>
</evidence>
<evidence type="ECO:0000256" key="1">
    <source>
        <dbReference type="ARBA" id="ARBA00004610"/>
    </source>
</evidence>
<dbReference type="OrthoDB" id="10061722at2759"/>
<keyword evidence="8 11" id="KW-0472">Membrane</keyword>
<dbReference type="STRING" id="75743.A0A401PNE5"/>
<evidence type="ECO:0000256" key="9">
    <source>
        <dbReference type="RuleBase" id="RU000630"/>
    </source>
</evidence>
<comment type="function">
    <text evidence="9">One gap junction consists of a cluster of closely packed pairs of transmembrane channels, the connexons, through which materials of low MW diffuse from one cell to a neighboring cell.</text>
</comment>
<evidence type="ECO:0000256" key="7">
    <source>
        <dbReference type="ARBA" id="ARBA00022989"/>
    </source>
</evidence>
<keyword evidence="7 11" id="KW-1133">Transmembrane helix</keyword>
<comment type="similarity">
    <text evidence="9">Belongs to the connexin family.</text>
</comment>
<dbReference type="AlphaFoldDB" id="A0A401PNE5"/>
<dbReference type="GO" id="GO:0007267">
    <property type="term" value="P:cell-cell signaling"/>
    <property type="evidence" value="ECO:0007669"/>
    <property type="project" value="TreeGrafter"/>
</dbReference>
<feature type="transmembrane region" description="Helical" evidence="11">
    <location>
        <begin position="21"/>
        <end position="40"/>
    </location>
</feature>
<keyword evidence="5 9" id="KW-0303">Gap junction</keyword>
<feature type="transmembrane region" description="Helical" evidence="11">
    <location>
        <begin position="134"/>
        <end position="154"/>
    </location>
</feature>
<keyword evidence="6" id="KW-0965">Cell junction</keyword>
<keyword evidence="4 9" id="KW-0812">Transmembrane</keyword>
<dbReference type="Gene3D" id="1.20.1440.80">
    <property type="entry name" value="Gap junction channel protein cysteine-rich domain"/>
    <property type="match status" value="1"/>
</dbReference>
<evidence type="ECO:0000256" key="8">
    <source>
        <dbReference type="ARBA" id="ARBA00023136"/>
    </source>
</evidence>
<dbReference type="Proteomes" id="UP000288216">
    <property type="component" value="Unassembled WGS sequence"/>
</dbReference>
<evidence type="ECO:0000313" key="14">
    <source>
        <dbReference type="EMBL" id="GCB74639.1"/>
    </source>
</evidence>
<feature type="region of interest" description="Disordered" evidence="10">
    <location>
        <begin position="242"/>
        <end position="285"/>
    </location>
</feature>
<evidence type="ECO:0000256" key="3">
    <source>
        <dbReference type="ARBA" id="ARBA00022475"/>
    </source>
</evidence>
<dbReference type="PROSITE" id="PS00408">
    <property type="entry name" value="CONNEXINS_2"/>
    <property type="match status" value="1"/>
</dbReference>
<dbReference type="GO" id="GO:0005922">
    <property type="term" value="C:connexin complex"/>
    <property type="evidence" value="ECO:0007669"/>
    <property type="project" value="InterPro"/>
</dbReference>
<comment type="subcellular location">
    <subcellularLocation>
        <location evidence="1">Cell junction</location>
        <location evidence="1">Gap junction</location>
    </subcellularLocation>
    <subcellularLocation>
        <location evidence="2 9">Cell membrane</location>
        <topology evidence="2 9">Multi-pass membrane protein</topology>
    </subcellularLocation>
</comment>
<evidence type="ECO:0000256" key="5">
    <source>
        <dbReference type="ARBA" id="ARBA00022868"/>
    </source>
</evidence>
<evidence type="ECO:0000256" key="10">
    <source>
        <dbReference type="SAM" id="MobiDB-lite"/>
    </source>
</evidence>
<keyword evidence="15" id="KW-1185">Reference proteome</keyword>
<dbReference type="InterPro" id="IPR017990">
    <property type="entry name" value="Connexin_CS"/>
</dbReference>
<dbReference type="Pfam" id="PF00029">
    <property type="entry name" value="Connexin"/>
    <property type="match status" value="1"/>
</dbReference>
<evidence type="ECO:0000256" key="11">
    <source>
        <dbReference type="SAM" id="Phobius"/>
    </source>
</evidence>
<gene>
    <name evidence="14" type="ORF">scyTo_0003730</name>
</gene>
<keyword evidence="3" id="KW-1003">Cell membrane</keyword>
<evidence type="ECO:0000259" key="12">
    <source>
        <dbReference type="SMART" id="SM00037"/>
    </source>
</evidence>
<evidence type="ECO:0000256" key="4">
    <source>
        <dbReference type="ARBA" id="ARBA00022692"/>
    </source>
</evidence>
<protein>
    <recommendedName>
        <fullName evidence="9">Gap junction protein</fullName>
    </recommendedName>
</protein>
<dbReference type="SMART" id="SM01089">
    <property type="entry name" value="Connexin_CCC"/>
    <property type="match status" value="1"/>
</dbReference>
<feature type="compositionally biased region" description="Basic and acidic residues" evidence="10">
    <location>
        <begin position="242"/>
        <end position="260"/>
    </location>
</feature>
<evidence type="ECO:0000256" key="2">
    <source>
        <dbReference type="ARBA" id="ARBA00004651"/>
    </source>
</evidence>
<comment type="subunit">
    <text evidence="9">A connexon is composed of a hexamer of connexins.</text>
</comment>
<reference evidence="14 15" key="1">
    <citation type="journal article" date="2018" name="Nat. Ecol. Evol.">
        <title>Shark genomes provide insights into elasmobranch evolution and the origin of vertebrates.</title>
        <authorList>
            <person name="Hara Y"/>
            <person name="Yamaguchi K"/>
            <person name="Onimaru K"/>
            <person name="Kadota M"/>
            <person name="Koyanagi M"/>
            <person name="Keeley SD"/>
            <person name="Tatsumi K"/>
            <person name="Tanaka K"/>
            <person name="Motone F"/>
            <person name="Kageyama Y"/>
            <person name="Nozu R"/>
            <person name="Adachi N"/>
            <person name="Nishimura O"/>
            <person name="Nakagawa R"/>
            <person name="Tanegashima C"/>
            <person name="Kiyatake I"/>
            <person name="Matsumoto R"/>
            <person name="Murakumo K"/>
            <person name="Nishida K"/>
            <person name="Terakita A"/>
            <person name="Kuratani S"/>
            <person name="Sato K"/>
            <person name="Hyodo S Kuraku.S."/>
        </authorList>
    </citation>
    <scope>NUCLEOTIDE SEQUENCE [LARGE SCALE GENOMIC DNA]</scope>
</reference>
<dbReference type="PANTHER" id="PTHR11984">
    <property type="entry name" value="CONNEXIN"/>
    <property type="match status" value="1"/>
</dbReference>
<evidence type="ECO:0000259" key="13">
    <source>
        <dbReference type="SMART" id="SM01089"/>
    </source>
</evidence>
<feature type="compositionally biased region" description="Low complexity" evidence="10">
    <location>
        <begin position="264"/>
        <end position="277"/>
    </location>
</feature>
<organism evidence="14 15">
    <name type="scientific">Scyliorhinus torazame</name>
    <name type="common">Cloudy catshark</name>
    <name type="synonym">Catulus torazame</name>
    <dbReference type="NCBI Taxonomy" id="75743"/>
    <lineage>
        <taxon>Eukaryota</taxon>
        <taxon>Metazoa</taxon>
        <taxon>Chordata</taxon>
        <taxon>Craniata</taxon>
        <taxon>Vertebrata</taxon>
        <taxon>Chondrichthyes</taxon>
        <taxon>Elasmobranchii</taxon>
        <taxon>Galeomorphii</taxon>
        <taxon>Galeoidea</taxon>
        <taxon>Carcharhiniformes</taxon>
        <taxon>Scyliorhinidae</taxon>
        <taxon>Scyliorhinus</taxon>
    </lineage>
</organism>
<dbReference type="InterPro" id="IPR019570">
    <property type="entry name" value="Connexin_CCC"/>
</dbReference>
<feature type="domain" description="Connexin cysteine-rich" evidence="13">
    <location>
        <begin position="140"/>
        <end position="206"/>
    </location>
</feature>
<dbReference type="InterPro" id="IPR000500">
    <property type="entry name" value="Connexin"/>
</dbReference>